<organism evidence="1 2">
    <name type="scientific">Willisornis vidua</name>
    <name type="common">Xingu scale-backed antbird</name>
    <dbReference type="NCBI Taxonomy" id="1566151"/>
    <lineage>
        <taxon>Eukaryota</taxon>
        <taxon>Metazoa</taxon>
        <taxon>Chordata</taxon>
        <taxon>Craniata</taxon>
        <taxon>Vertebrata</taxon>
        <taxon>Euteleostomi</taxon>
        <taxon>Archelosauria</taxon>
        <taxon>Archosauria</taxon>
        <taxon>Dinosauria</taxon>
        <taxon>Saurischia</taxon>
        <taxon>Theropoda</taxon>
        <taxon>Coelurosauria</taxon>
        <taxon>Aves</taxon>
        <taxon>Neognathae</taxon>
        <taxon>Neoaves</taxon>
        <taxon>Telluraves</taxon>
        <taxon>Australaves</taxon>
        <taxon>Passeriformes</taxon>
        <taxon>Thamnophilidae</taxon>
        <taxon>Willisornis</taxon>
    </lineage>
</organism>
<comment type="caution">
    <text evidence="1">The sequence shown here is derived from an EMBL/GenBank/DDBJ whole genome shotgun (WGS) entry which is preliminary data.</text>
</comment>
<sequence length="107" mass="12074">MKFNKTKCKMLHRGQGNPQYQHKLGDEEIELSPAKKDLWVLVVERLDVTQPCALAAQKANCVLGCITNSVVSGSREGILPLSSTLVRSHLECYIQLWGLQHRKDMLE</sequence>
<dbReference type="EMBL" id="WHWB01033657">
    <property type="protein sequence ID" value="KAJ7418391.1"/>
    <property type="molecule type" value="Genomic_DNA"/>
</dbReference>
<evidence type="ECO:0000313" key="2">
    <source>
        <dbReference type="Proteomes" id="UP001145742"/>
    </source>
</evidence>
<name>A0ABQ9DCE7_9PASS</name>
<reference evidence="1" key="1">
    <citation type="submission" date="2019-10" db="EMBL/GenBank/DDBJ databases">
        <authorList>
            <person name="Soares A.E.R."/>
            <person name="Aleixo A."/>
            <person name="Schneider P."/>
            <person name="Miyaki C.Y."/>
            <person name="Schneider M.P."/>
            <person name="Mello C."/>
            <person name="Vasconcelos A.T.R."/>
        </authorList>
    </citation>
    <scope>NUCLEOTIDE SEQUENCE</scope>
    <source>
        <tissue evidence="1">Muscle</tissue>
    </source>
</reference>
<gene>
    <name evidence="1" type="ORF">WISP_59221</name>
</gene>
<dbReference type="PANTHER" id="PTHR33332">
    <property type="entry name" value="REVERSE TRANSCRIPTASE DOMAIN-CONTAINING PROTEIN"/>
    <property type="match status" value="1"/>
</dbReference>
<keyword evidence="2" id="KW-1185">Reference proteome</keyword>
<proteinExistence type="predicted"/>
<accession>A0ABQ9DCE7</accession>
<protein>
    <submittedName>
        <fullName evidence="1">Uncharacterized protein</fullName>
    </submittedName>
</protein>
<dbReference type="Proteomes" id="UP001145742">
    <property type="component" value="Unassembled WGS sequence"/>
</dbReference>
<evidence type="ECO:0000313" key="1">
    <source>
        <dbReference type="EMBL" id="KAJ7418391.1"/>
    </source>
</evidence>